<evidence type="ECO:0008006" key="3">
    <source>
        <dbReference type="Google" id="ProtNLM"/>
    </source>
</evidence>
<evidence type="ECO:0000313" key="1">
    <source>
        <dbReference type="EMBL" id="KUK78061.1"/>
    </source>
</evidence>
<name>A0A101HJM5_9BACT</name>
<dbReference type="STRING" id="1123008.GCA_000380985_02014"/>
<accession>A0A101HJM5</accession>
<dbReference type="Proteomes" id="UP000053860">
    <property type="component" value="Unassembled WGS sequence"/>
</dbReference>
<gene>
    <name evidence="1" type="ORF">XD92_0558</name>
</gene>
<sequence>MKKLIYLFTVAALLSSCSGPKGMVKIEPNGNEAQEDSVEYELIVFDPGFETWYMIQNSPARYRSQQYYESWNHQYVSAWNYLATQPRKRSFFEPIIGYEPGVDYGFELNHKLFYYFQYVEHVLKIPILTHRPAGVIITE</sequence>
<comment type="caution">
    <text evidence="1">The sequence shown here is derived from an EMBL/GenBank/DDBJ whole genome shotgun (WGS) entry which is preliminary data.</text>
</comment>
<organism evidence="1 2">
    <name type="scientific">Proteiniphilum acetatigenes</name>
    <dbReference type="NCBI Taxonomy" id="294710"/>
    <lineage>
        <taxon>Bacteria</taxon>
        <taxon>Pseudomonadati</taxon>
        <taxon>Bacteroidota</taxon>
        <taxon>Bacteroidia</taxon>
        <taxon>Bacteroidales</taxon>
        <taxon>Dysgonomonadaceae</taxon>
        <taxon>Proteiniphilum</taxon>
    </lineage>
</organism>
<dbReference type="AlphaFoldDB" id="A0A101HJM5"/>
<dbReference type="InterPro" id="IPR046144">
    <property type="entry name" value="DUF6146"/>
</dbReference>
<dbReference type="EMBL" id="LGGN01000078">
    <property type="protein sequence ID" value="KUK78061.1"/>
    <property type="molecule type" value="Genomic_DNA"/>
</dbReference>
<evidence type="ECO:0000313" key="2">
    <source>
        <dbReference type="Proteomes" id="UP000053860"/>
    </source>
</evidence>
<dbReference type="PROSITE" id="PS51257">
    <property type="entry name" value="PROKAR_LIPOPROTEIN"/>
    <property type="match status" value="1"/>
</dbReference>
<protein>
    <recommendedName>
        <fullName evidence="3">Lipoprotein</fullName>
    </recommendedName>
</protein>
<reference evidence="2" key="1">
    <citation type="journal article" date="2015" name="MBio">
        <title>Genome-Resolved Metagenomic Analysis Reveals Roles for Candidate Phyla and Other Microbial Community Members in Biogeochemical Transformations in Oil Reservoirs.</title>
        <authorList>
            <person name="Hu P."/>
            <person name="Tom L."/>
            <person name="Singh A."/>
            <person name="Thomas B.C."/>
            <person name="Baker B.J."/>
            <person name="Piceno Y.M."/>
            <person name="Andersen G.L."/>
            <person name="Banfield J.F."/>
        </authorList>
    </citation>
    <scope>NUCLEOTIDE SEQUENCE [LARGE SCALE GENOMIC DNA]</scope>
</reference>
<dbReference type="Pfam" id="PF19643">
    <property type="entry name" value="DUF6146"/>
    <property type="match status" value="1"/>
</dbReference>
<proteinExistence type="predicted"/>